<gene>
    <name evidence="1" type="ORF">QE152_g19444</name>
</gene>
<evidence type="ECO:0000313" key="1">
    <source>
        <dbReference type="EMBL" id="KAK9722964.1"/>
    </source>
</evidence>
<evidence type="ECO:0008006" key="3">
    <source>
        <dbReference type="Google" id="ProtNLM"/>
    </source>
</evidence>
<dbReference type="Gene3D" id="2.30.30.140">
    <property type="match status" value="1"/>
</dbReference>
<protein>
    <recommendedName>
        <fullName evidence="3">WW domain-containing protein</fullName>
    </recommendedName>
</protein>
<dbReference type="GO" id="GO:0005634">
    <property type="term" value="C:nucleus"/>
    <property type="evidence" value="ECO:0007669"/>
    <property type="project" value="TreeGrafter"/>
</dbReference>
<name>A0AAW1KQG8_POPJA</name>
<comment type="caution">
    <text evidence="1">The sequence shown here is derived from an EMBL/GenBank/DDBJ whole genome shotgun (WGS) entry which is preliminary data.</text>
</comment>
<sequence length="147" mass="17460">MVDDDPDTEMYYWLDEYSCVPVWYHVVFFDLRTVSRAWLKPNALCSFKANLDNPIYQPLSRNKFKARILFAKNQAKNAITLPVADRLKEYSFLARWKGRIGTPVDVDCNRKDKKRKTNNTRHNIRRELTQSQKELSRNKFLKNSSIK</sequence>
<dbReference type="Proteomes" id="UP001458880">
    <property type="component" value="Unassembled WGS sequence"/>
</dbReference>
<keyword evidence="2" id="KW-1185">Reference proteome</keyword>
<dbReference type="InterPro" id="IPR042778">
    <property type="entry name" value="ZCWPW1/ZCWPW2"/>
</dbReference>
<dbReference type="AlphaFoldDB" id="A0AAW1KQG8"/>
<organism evidence="1 2">
    <name type="scientific">Popillia japonica</name>
    <name type="common">Japanese beetle</name>
    <dbReference type="NCBI Taxonomy" id="7064"/>
    <lineage>
        <taxon>Eukaryota</taxon>
        <taxon>Metazoa</taxon>
        <taxon>Ecdysozoa</taxon>
        <taxon>Arthropoda</taxon>
        <taxon>Hexapoda</taxon>
        <taxon>Insecta</taxon>
        <taxon>Pterygota</taxon>
        <taxon>Neoptera</taxon>
        <taxon>Endopterygota</taxon>
        <taxon>Coleoptera</taxon>
        <taxon>Polyphaga</taxon>
        <taxon>Scarabaeiformia</taxon>
        <taxon>Scarabaeidae</taxon>
        <taxon>Rutelinae</taxon>
        <taxon>Popillia</taxon>
    </lineage>
</organism>
<proteinExistence type="predicted"/>
<accession>A0AAW1KQG8</accession>
<dbReference type="PANTHER" id="PTHR15999:SF2">
    <property type="entry name" value="ZINC FINGER CW-TYPE PWWP DOMAIN PROTEIN 1"/>
    <property type="match status" value="1"/>
</dbReference>
<evidence type="ECO:0000313" key="2">
    <source>
        <dbReference type="Proteomes" id="UP001458880"/>
    </source>
</evidence>
<dbReference type="EMBL" id="JASPKY010000183">
    <property type="protein sequence ID" value="KAK9722964.1"/>
    <property type="molecule type" value="Genomic_DNA"/>
</dbReference>
<reference evidence="1 2" key="1">
    <citation type="journal article" date="2024" name="BMC Genomics">
        <title>De novo assembly and annotation of Popillia japonica's genome with initial clues to its potential as an invasive pest.</title>
        <authorList>
            <person name="Cucini C."/>
            <person name="Boschi S."/>
            <person name="Funari R."/>
            <person name="Cardaioli E."/>
            <person name="Iannotti N."/>
            <person name="Marturano G."/>
            <person name="Paoli F."/>
            <person name="Bruttini M."/>
            <person name="Carapelli A."/>
            <person name="Frati F."/>
            <person name="Nardi F."/>
        </authorList>
    </citation>
    <scope>NUCLEOTIDE SEQUENCE [LARGE SCALE GENOMIC DNA]</scope>
    <source>
        <strain evidence="1">DMR45628</strain>
    </source>
</reference>
<dbReference type="PANTHER" id="PTHR15999">
    <property type="entry name" value="ZINC FINGER CW-TYPE PWWP DOMAIN PROTEIN 1"/>
    <property type="match status" value="1"/>
</dbReference>